<protein>
    <submittedName>
        <fullName evidence="3">Uncharacterized protein</fullName>
    </submittedName>
</protein>
<gene>
    <name evidence="3" type="ORF">ZIOFF_047352</name>
</gene>
<dbReference type="InterPro" id="IPR042277">
    <property type="entry name" value="IST1-like"/>
</dbReference>
<dbReference type="PANTHER" id="PTHR12161">
    <property type="entry name" value="IST1 FAMILY MEMBER"/>
    <property type="match status" value="1"/>
</dbReference>
<feature type="region of interest" description="Disordered" evidence="2">
    <location>
        <begin position="203"/>
        <end position="227"/>
    </location>
</feature>
<evidence type="ECO:0000256" key="2">
    <source>
        <dbReference type="SAM" id="MobiDB-lite"/>
    </source>
</evidence>
<dbReference type="EMBL" id="JACMSC010000013">
    <property type="protein sequence ID" value="KAG6492389.1"/>
    <property type="molecule type" value="Genomic_DNA"/>
</dbReference>
<dbReference type="Proteomes" id="UP000734854">
    <property type="component" value="Unassembled WGS sequence"/>
</dbReference>
<evidence type="ECO:0000256" key="1">
    <source>
        <dbReference type="ARBA" id="ARBA00005536"/>
    </source>
</evidence>
<reference evidence="3 4" key="1">
    <citation type="submission" date="2020-08" db="EMBL/GenBank/DDBJ databases">
        <title>Plant Genome Project.</title>
        <authorList>
            <person name="Zhang R.-G."/>
        </authorList>
    </citation>
    <scope>NUCLEOTIDE SEQUENCE [LARGE SCALE GENOMIC DNA]</scope>
    <source>
        <tissue evidence="3">Rhizome</tissue>
    </source>
</reference>
<dbReference type="AlphaFoldDB" id="A0A8J5FQQ1"/>
<dbReference type="Gene3D" id="1.20.1260.60">
    <property type="entry name" value="Vacuolar protein sorting-associated protein Ist1"/>
    <property type="match status" value="1"/>
</dbReference>
<proteinExistence type="inferred from homology"/>
<organism evidence="3 4">
    <name type="scientific">Zingiber officinale</name>
    <name type="common">Ginger</name>
    <name type="synonym">Amomum zingiber</name>
    <dbReference type="NCBI Taxonomy" id="94328"/>
    <lineage>
        <taxon>Eukaryota</taxon>
        <taxon>Viridiplantae</taxon>
        <taxon>Streptophyta</taxon>
        <taxon>Embryophyta</taxon>
        <taxon>Tracheophyta</taxon>
        <taxon>Spermatophyta</taxon>
        <taxon>Magnoliopsida</taxon>
        <taxon>Liliopsida</taxon>
        <taxon>Zingiberales</taxon>
        <taxon>Zingiberaceae</taxon>
        <taxon>Zingiber</taxon>
    </lineage>
</organism>
<dbReference type="GO" id="GO:0015031">
    <property type="term" value="P:protein transport"/>
    <property type="evidence" value="ECO:0007669"/>
    <property type="project" value="InterPro"/>
</dbReference>
<evidence type="ECO:0000313" key="4">
    <source>
        <dbReference type="Proteomes" id="UP000734854"/>
    </source>
</evidence>
<dbReference type="PANTHER" id="PTHR12161:SF14">
    <property type="entry name" value="REGULATOR OF VPS4 ACTIVITY IN THE MVB PATHWAY PROTEIN"/>
    <property type="match status" value="1"/>
</dbReference>
<accession>A0A8J5FQQ1</accession>
<comment type="similarity">
    <text evidence="1">Belongs to the IST1 family.</text>
</comment>
<dbReference type="Pfam" id="PF03398">
    <property type="entry name" value="Ist1"/>
    <property type="match status" value="1"/>
</dbReference>
<comment type="caution">
    <text evidence="3">The sequence shown here is derived from an EMBL/GenBank/DDBJ whole genome shotgun (WGS) entry which is preliminary data.</text>
</comment>
<dbReference type="InterPro" id="IPR005061">
    <property type="entry name" value="Ist1"/>
</dbReference>
<name>A0A8J5FQQ1_ZINOF</name>
<keyword evidence="4" id="KW-1185">Reference proteome</keyword>
<evidence type="ECO:0000313" key="3">
    <source>
        <dbReference type="EMBL" id="KAG6492389.1"/>
    </source>
</evidence>
<sequence length="304" mass="34760">MDGSGCSKHSAKNIRTRVVPIRNKKQATVWWLKKDVADLIAADHEANAYGRISLKDRLFLSIFKLEDLCLRFPHSETDIIDALMVEINHTSCYDIIDQHCLYILNHLPDLKKQRECPREVMEAIATLIYAAARFFDLPELRDLRRVFNDRYGSSMDSSINAEFIDKIQEKSFSKEKKLQLMQSIAEEFSVRWDSKRLERLSSATLGKATHPDTRNNEASPVQVGTKEKVWSRERYPSNPASIARKEQIEADPKDTHVVSAEIKTPARATSMLMPELLNPNGGRVLRNMPDYFQLAARLAASRNT</sequence>